<keyword evidence="2" id="KW-1185">Reference proteome</keyword>
<accession>K0K7K6</accession>
<gene>
    <name evidence="1" type="ORF">BN7_319</name>
</gene>
<sequence length="335" mass="38363">MVLSSRYKLLVDKSPILKSLLSLDSDDESIVTTKSKNTSAITKLSINQGPTYLSTFEIDPMIICSFLNISSDKDTFSYENVEYLIEFSRQVAISICYIFGSAILGSTENEGFSKLILESGDAIEKASQLIVSNNKLIFQLLDNDYKTFRHPNTEFVLLYLLNRNMLSIRKNVHELKLKDPSYESGNITMKELIETDERLSKVHDLMAIEHTKIGFPFIDSNPNINQNEYIFDHECQLTAKQKARKLDYLVIEQSLGPRNDLFNIDLHSRTMKIGKLHKLVKECFPKASKLRNIPERYNGDSLIDYKKSHQSIKLKDCYLLEDIEVIAKRNLTSGV</sequence>
<protein>
    <submittedName>
        <fullName evidence="1">Uncharacterized protein</fullName>
    </submittedName>
</protein>
<dbReference type="EMBL" id="CAIF01000006">
    <property type="protein sequence ID" value="CCH40785.1"/>
    <property type="molecule type" value="Genomic_DNA"/>
</dbReference>
<evidence type="ECO:0000313" key="2">
    <source>
        <dbReference type="Proteomes" id="UP000009328"/>
    </source>
</evidence>
<dbReference type="HOGENOM" id="CLU_071679_0_0_1"/>
<name>K0K7K6_WICCF</name>
<reference evidence="1 2" key="1">
    <citation type="journal article" date="2012" name="Eukaryot. Cell">
        <title>Draft genome sequence of Wickerhamomyces ciferrii NRRL Y-1031 F-60-10.</title>
        <authorList>
            <person name="Schneider J."/>
            <person name="Andrea H."/>
            <person name="Blom J."/>
            <person name="Jaenicke S."/>
            <person name="Ruckert C."/>
            <person name="Schorsch C."/>
            <person name="Szczepanowski R."/>
            <person name="Farwick M."/>
            <person name="Goesmann A."/>
            <person name="Puhler A."/>
            <person name="Schaffer S."/>
            <person name="Tauch A."/>
            <person name="Kohler T."/>
            <person name="Brinkrolf K."/>
        </authorList>
    </citation>
    <scope>NUCLEOTIDE SEQUENCE [LARGE SCALE GENOMIC DNA]</scope>
    <source>
        <strain evidence="2">ATCC 14091 / BCRC 22168 / CBS 111 / JCM 3599 / NBRC 0793 / NRRL Y-1031 F-60-10</strain>
    </source>
</reference>
<comment type="caution">
    <text evidence="1">The sequence shown here is derived from an EMBL/GenBank/DDBJ whole genome shotgun (WGS) entry which is preliminary data.</text>
</comment>
<dbReference type="InParanoid" id="K0K7K6"/>
<dbReference type="AlphaFoldDB" id="K0K7K6"/>
<evidence type="ECO:0000313" key="1">
    <source>
        <dbReference type="EMBL" id="CCH40785.1"/>
    </source>
</evidence>
<proteinExistence type="predicted"/>
<dbReference type="Proteomes" id="UP000009328">
    <property type="component" value="Unassembled WGS sequence"/>
</dbReference>
<organism evidence="1 2">
    <name type="scientific">Wickerhamomyces ciferrii (strain ATCC 14091 / BCRC 22168 / CBS 111 / JCM 3599 / NBRC 0793 / NRRL Y-1031 F-60-10)</name>
    <name type="common">Yeast</name>
    <name type="synonym">Pichia ciferrii</name>
    <dbReference type="NCBI Taxonomy" id="1206466"/>
    <lineage>
        <taxon>Eukaryota</taxon>
        <taxon>Fungi</taxon>
        <taxon>Dikarya</taxon>
        <taxon>Ascomycota</taxon>
        <taxon>Saccharomycotina</taxon>
        <taxon>Saccharomycetes</taxon>
        <taxon>Phaffomycetales</taxon>
        <taxon>Wickerhamomycetaceae</taxon>
        <taxon>Wickerhamomyces</taxon>
    </lineage>
</organism>